<evidence type="ECO:0000313" key="9">
    <source>
        <dbReference type="EMBL" id="CCO61669.1"/>
    </source>
</evidence>
<dbReference type="PATRIC" id="fig|1260221.3.peg.5526"/>
<evidence type="ECO:0000259" key="8">
    <source>
        <dbReference type="Pfam" id="PF01557"/>
    </source>
</evidence>
<dbReference type="NCBIfam" id="TIGR02303">
    <property type="entry name" value="HpaG-C-term"/>
    <property type="match status" value="1"/>
</dbReference>
<dbReference type="OrthoDB" id="9805307at2"/>
<dbReference type="InterPro" id="IPR011234">
    <property type="entry name" value="Fumarylacetoacetase-like_C"/>
</dbReference>
<dbReference type="STRING" id="28173.VIBNI_B1955"/>
<keyword evidence="9" id="KW-0413">Isomerase</keyword>
<sequence length="259" mass="28565">MKTARILKDGKTLNVTIDAEGHLIGPDGHVVPQNDITWLCPIENPGTIFALGLNYADHASELAFSAPEVPLVFIKGANTLTGHRCNTYRPDNVDFMHHECELVAVIGKKGKNIAKEDAMDYVAGYTICNDFAIRDYLENYYRPNLKVKSRDSLCPIGPWLISKEQLPDIDNLALETRVNGEVVQTGNTNDMIFSVPELIAYLSQTLTLQPGDMIATGTPKGLKDTQPGDVVDCSIEGLGTLTTYMVSETEYFERKDLAK</sequence>
<dbReference type="GO" id="GO:0046872">
    <property type="term" value="F:metal ion binding"/>
    <property type="evidence" value="ECO:0007669"/>
    <property type="project" value="UniProtKB-KW"/>
</dbReference>
<dbReference type="KEGG" id="vni:VIBNI_B1955"/>
<dbReference type="Gene3D" id="3.90.850.10">
    <property type="entry name" value="Fumarylacetoacetase-like, C-terminal domain"/>
    <property type="match status" value="1"/>
</dbReference>
<keyword evidence="10" id="KW-1185">Reference proteome</keyword>
<evidence type="ECO:0000256" key="1">
    <source>
        <dbReference type="ARBA" id="ARBA00010211"/>
    </source>
</evidence>
<dbReference type="Pfam" id="PF01557">
    <property type="entry name" value="FAA_hydrolase"/>
    <property type="match status" value="1"/>
</dbReference>
<keyword evidence="2" id="KW-0479">Metal-binding</keyword>
<dbReference type="PANTHER" id="PTHR11820">
    <property type="entry name" value="ACYLPYRUVASE"/>
    <property type="match status" value="1"/>
</dbReference>
<protein>
    <submittedName>
        <fullName evidence="9">Putative 2-HYDROXYHEPTA-2,4-DIENE-1,7-DIOATE ISOMERASE</fullName>
    </submittedName>
</protein>
<proteinExistence type="inferred from homology"/>
<gene>
    <name evidence="9" type="ORF">VIBNI_B1955</name>
</gene>
<evidence type="ECO:0000256" key="2">
    <source>
        <dbReference type="ARBA" id="ARBA00022723"/>
    </source>
</evidence>
<organism evidence="9 10">
    <name type="scientific">Vibrio nigripulchritudo</name>
    <dbReference type="NCBI Taxonomy" id="28173"/>
    <lineage>
        <taxon>Bacteria</taxon>
        <taxon>Pseudomonadati</taxon>
        <taxon>Pseudomonadota</taxon>
        <taxon>Gammaproteobacteria</taxon>
        <taxon>Vibrionales</taxon>
        <taxon>Vibrionaceae</taxon>
        <taxon>Vibrio</taxon>
    </lineage>
</organism>
<evidence type="ECO:0000256" key="4">
    <source>
        <dbReference type="ARBA" id="ARBA00052790"/>
    </source>
</evidence>
<dbReference type="PANTHER" id="PTHR11820:SF114">
    <property type="entry name" value="4-HYDROXYPHENYLACETATE CATABOLISM PROTEIN"/>
    <property type="match status" value="1"/>
</dbReference>
<evidence type="ECO:0000256" key="6">
    <source>
        <dbReference type="ARBA" id="ARBA00060569"/>
    </source>
</evidence>
<dbReference type="InterPro" id="IPR036663">
    <property type="entry name" value="Fumarylacetoacetase_C_sf"/>
</dbReference>
<accession>U4KHZ3</accession>
<dbReference type="SUPFAM" id="SSF56529">
    <property type="entry name" value="FAH"/>
    <property type="match status" value="1"/>
</dbReference>
<reference evidence="9 10" key="1">
    <citation type="journal article" date="2013" name="ISME J.">
        <title>Comparative genomics of pathogenic lineages of Vibrio nigripulchritudo identifies virulence-associated traits.</title>
        <authorList>
            <person name="Goudenege D."/>
            <person name="Labreuche Y."/>
            <person name="Krin E."/>
            <person name="Ansquer D."/>
            <person name="Mangenot S."/>
            <person name="Calteau A."/>
            <person name="Medigue C."/>
            <person name="Mazel D."/>
            <person name="Polz M.F."/>
            <person name="Le Roux F."/>
        </authorList>
    </citation>
    <scope>NUCLEOTIDE SEQUENCE [LARGE SCALE GENOMIC DNA]</scope>
    <source>
        <strain evidence="10">SnF1</strain>
    </source>
</reference>
<dbReference type="GO" id="GO:1901023">
    <property type="term" value="P:4-hydroxyphenylacetate catabolic process"/>
    <property type="evidence" value="ECO:0007669"/>
    <property type="project" value="InterPro"/>
</dbReference>
<comment type="pathway">
    <text evidence="7">Aromatic compound metabolism; 4-hydroxyphenylacetate degradation; pyruvate and succinate semialdehyde from 4-hydroxyphenylacetate: step 5/7.</text>
</comment>
<evidence type="ECO:0000313" key="10">
    <source>
        <dbReference type="Proteomes" id="UP000016895"/>
    </source>
</evidence>
<evidence type="ECO:0000256" key="5">
    <source>
        <dbReference type="ARBA" id="ARBA00057150"/>
    </source>
</evidence>
<comment type="catalytic activity">
    <reaction evidence="3">
        <text>(3E,5R)-5-carboxy-2-oxohept-3-enedioate + H(+) = (4Z)-2-oxohept-4-enedioate + CO2</text>
        <dbReference type="Rhea" id="RHEA:14397"/>
        <dbReference type="ChEBI" id="CHEBI:15378"/>
        <dbReference type="ChEBI" id="CHEBI:16526"/>
        <dbReference type="ChEBI" id="CHEBI:87491"/>
        <dbReference type="ChEBI" id="CHEBI:87507"/>
        <dbReference type="EC" id="4.1.1.68"/>
    </reaction>
</comment>
<comment type="similarity">
    <text evidence="1">Belongs to the FAH family.</text>
</comment>
<dbReference type="InterPro" id="IPR012684">
    <property type="entry name" value="HPA_isomer/decarb_C"/>
</dbReference>
<dbReference type="EMBL" id="FO203527">
    <property type="protein sequence ID" value="CCO61669.1"/>
    <property type="molecule type" value="Genomic_DNA"/>
</dbReference>
<dbReference type="Proteomes" id="UP000016895">
    <property type="component" value="Chromosome 2"/>
</dbReference>
<comment type="pathway">
    <text evidence="6">Aromatic compound metabolism; 4-hydroxyphenylacetate degradation; pyruvate and succinate semialdehyde from 4-hydroxyphenylacetate: step 4/7.</text>
</comment>
<dbReference type="GO" id="GO:0018800">
    <property type="term" value="F:5-oxopent-3-ene-1,2,5-tricarboxylate decarboxylase activity"/>
    <property type="evidence" value="ECO:0007669"/>
    <property type="project" value="UniProtKB-EC"/>
</dbReference>
<dbReference type="GO" id="GO:0008704">
    <property type="term" value="F:5-carboxymethyl-2-hydroxymuconate delta-isomerase activity"/>
    <property type="evidence" value="ECO:0007669"/>
    <property type="project" value="UniProtKB-EC"/>
</dbReference>
<name>U4KHZ3_9VIBR</name>
<evidence type="ECO:0000256" key="7">
    <source>
        <dbReference type="ARBA" id="ARBA00060680"/>
    </source>
</evidence>
<feature type="domain" description="Fumarylacetoacetase-like C-terminal" evidence="8">
    <location>
        <begin position="47"/>
        <end position="243"/>
    </location>
</feature>
<dbReference type="eggNOG" id="COG0179">
    <property type="taxonomic scope" value="Bacteria"/>
</dbReference>
<comment type="function">
    <text evidence="5">Decarboxylates OPET (5-oxo-pent-3-ene-1,2,5-tricarboxylic acid) into HHDD (2-hydroxy-hept-2,4-diene-1,7-dioate) and isomerizes it to OHED (2-oxo-hept-3-ene-1,7-dioate).</text>
</comment>
<dbReference type="AlphaFoldDB" id="U4KHZ3"/>
<comment type="catalytic activity">
    <reaction evidence="4">
        <text>(2E,4Z)-5-hydroxypenta-2,4-diene-1,2,5-tricarboxylate = (3E,5R)-5-carboxy-2-oxohept-3-enedioate</text>
        <dbReference type="Rhea" id="RHEA:18813"/>
        <dbReference type="ChEBI" id="CHEBI:47961"/>
        <dbReference type="ChEBI" id="CHEBI:87491"/>
        <dbReference type="EC" id="5.3.3.10"/>
    </reaction>
</comment>
<evidence type="ECO:0000256" key="3">
    <source>
        <dbReference type="ARBA" id="ARBA00051258"/>
    </source>
</evidence>
<dbReference type="FunFam" id="3.90.850.10:FF:000002">
    <property type="entry name" value="2-hydroxyhepta-2,4-diene-1,7-dioate isomerase"/>
    <property type="match status" value="1"/>
</dbReference>
<dbReference type="RefSeq" id="WP_022562066.1">
    <property type="nucleotide sequence ID" value="NC_022543.1"/>
</dbReference>